<name>A0ABR2Q2W5_9ROSI</name>
<comment type="caution">
    <text evidence="1">The sequence shown here is derived from an EMBL/GenBank/DDBJ whole genome shotgun (WGS) entry which is preliminary data.</text>
</comment>
<evidence type="ECO:0000313" key="1">
    <source>
        <dbReference type="EMBL" id="KAK8995015.1"/>
    </source>
</evidence>
<sequence>MLEQLCRYPSIPVIDCCLDHSPSYSSSNTLAPFLAVYIAINRQLQTSYWLELGLQTATGYCLFVEGDSCRYHLSELSIRQRDSTVGDIVLEAPQLCVDADIVSLAIGHSDISVPDNGVKTGEVLPCPAMDNLWKCLVMRIIIVSLKISYFVQLNPMAEGRRETGSFNGVPGLLQKGSHWSVAGCRHHIQGDDACVLHFEE</sequence>
<reference evidence="1 2" key="1">
    <citation type="journal article" date="2024" name="G3 (Bethesda)">
        <title>Genome assembly of Hibiscus sabdariffa L. provides insights into metabolisms of medicinal natural products.</title>
        <authorList>
            <person name="Kim T."/>
        </authorList>
    </citation>
    <scope>NUCLEOTIDE SEQUENCE [LARGE SCALE GENOMIC DNA]</scope>
    <source>
        <strain evidence="1">TK-2024</strain>
        <tissue evidence="1">Old leaves</tissue>
    </source>
</reference>
<evidence type="ECO:0000313" key="2">
    <source>
        <dbReference type="Proteomes" id="UP001396334"/>
    </source>
</evidence>
<protein>
    <submittedName>
        <fullName evidence="1">Uncharacterized protein</fullName>
    </submittedName>
</protein>
<keyword evidence="2" id="KW-1185">Reference proteome</keyword>
<gene>
    <name evidence="1" type="ORF">V6N11_069466</name>
</gene>
<accession>A0ABR2Q2W5</accession>
<dbReference type="EMBL" id="JBBPBN010000046">
    <property type="protein sequence ID" value="KAK8995015.1"/>
    <property type="molecule type" value="Genomic_DNA"/>
</dbReference>
<organism evidence="1 2">
    <name type="scientific">Hibiscus sabdariffa</name>
    <name type="common">roselle</name>
    <dbReference type="NCBI Taxonomy" id="183260"/>
    <lineage>
        <taxon>Eukaryota</taxon>
        <taxon>Viridiplantae</taxon>
        <taxon>Streptophyta</taxon>
        <taxon>Embryophyta</taxon>
        <taxon>Tracheophyta</taxon>
        <taxon>Spermatophyta</taxon>
        <taxon>Magnoliopsida</taxon>
        <taxon>eudicotyledons</taxon>
        <taxon>Gunneridae</taxon>
        <taxon>Pentapetalae</taxon>
        <taxon>rosids</taxon>
        <taxon>malvids</taxon>
        <taxon>Malvales</taxon>
        <taxon>Malvaceae</taxon>
        <taxon>Malvoideae</taxon>
        <taxon>Hibiscus</taxon>
    </lineage>
</organism>
<proteinExistence type="predicted"/>
<dbReference type="Proteomes" id="UP001396334">
    <property type="component" value="Unassembled WGS sequence"/>
</dbReference>